<evidence type="ECO:0000313" key="2">
    <source>
        <dbReference type="Proteomes" id="UP001500523"/>
    </source>
</evidence>
<protein>
    <submittedName>
        <fullName evidence="1">Uncharacterized protein</fullName>
    </submittedName>
</protein>
<dbReference type="Proteomes" id="UP001500523">
    <property type="component" value="Unassembled WGS sequence"/>
</dbReference>
<sequence>MIDPATIDWRMSAALENVPRGDSEVAAVTSLDHAVREWLRLDGELQAEALLTPERPVTIDGEDIVAFAGMAIRALVARLPDHNDEGTAA</sequence>
<reference evidence="2" key="1">
    <citation type="journal article" date="2019" name="Int. J. Syst. Evol. Microbiol.">
        <title>The Global Catalogue of Microorganisms (GCM) 10K type strain sequencing project: providing services to taxonomists for standard genome sequencing and annotation.</title>
        <authorList>
            <consortium name="The Broad Institute Genomics Platform"/>
            <consortium name="The Broad Institute Genome Sequencing Center for Infectious Disease"/>
            <person name="Wu L."/>
            <person name="Ma J."/>
        </authorList>
    </citation>
    <scope>NUCLEOTIDE SEQUENCE [LARGE SCALE GENOMIC DNA]</scope>
    <source>
        <strain evidence="2">JCM 17498</strain>
    </source>
</reference>
<keyword evidence="2" id="KW-1185">Reference proteome</keyword>
<accession>A0ABP7D2R7</accession>
<name>A0ABP7D2R7_9SPHN</name>
<comment type="caution">
    <text evidence="1">The sequence shown here is derived from an EMBL/GenBank/DDBJ whole genome shotgun (WGS) entry which is preliminary data.</text>
</comment>
<gene>
    <name evidence="1" type="ORF">GCM10022268_05550</name>
</gene>
<dbReference type="EMBL" id="BAABBF010000001">
    <property type="protein sequence ID" value="GAA3697948.1"/>
    <property type="molecule type" value="Genomic_DNA"/>
</dbReference>
<dbReference type="RefSeq" id="WP_344691835.1">
    <property type="nucleotide sequence ID" value="NZ_BAABBF010000001.1"/>
</dbReference>
<organism evidence="1 2">
    <name type="scientific">Sphingomonas cynarae</name>
    <dbReference type="NCBI Taxonomy" id="930197"/>
    <lineage>
        <taxon>Bacteria</taxon>
        <taxon>Pseudomonadati</taxon>
        <taxon>Pseudomonadota</taxon>
        <taxon>Alphaproteobacteria</taxon>
        <taxon>Sphingomonadales</taxon>
        <taxon>Sphingomonadaceae</taxon>
        <taxon>Sphingomonas</taxon>
    </lineage>
</organism>
<proteinExistence type="predicted"/>
<evidence type="ECO:0000313" key="1">
    <source>
        <dbReference type="EMBL" id="GAA3697948.1"/>
    </source>
</evidence>